<name>A0A167LFL8_9GAMM</name>
<dbReference type="EMBL" id="AUXX01000027">
    <property type="protein sequence ID" value="KZN64433.1"/>
    <property type="molecule type" value="Genomic_DNA"/>
</dbReference>
<reference evidence="1 2" key="1">
    <citation type="submission" date="2013-07" db="EMBL/GenBank/DDBJ databases">
        <title>Comparative Genomic and Metabolomic Analysis of Twelve Strains of Pseudoalteromonas luteoviolacea.</title>
        <authorList>
            <person name="Vynne N.G."/>
            <person name="Mansson M."/>
            <person name="Gram L."/>
        </authorList>
    </citation>
    <scope>NUCLEOTIDE SEQUENCE [LARGE SCALE GENOMIC DNA]</scope>
    <source>
        <strain evidence="1 2">S4060-1</strain>
    </source>
</reference>
<proteinExistence type="predicted"/>
<dbReference type="PATRIC" id="fig|1365257.3.peg.3280"/>
<gene>
    <name evidence="1" type="ORF">N478_22315</name>
</gene>
<evidence type="ECO:0000313" key="2">
    <source>
        <dbReference type="Proteomes" id="UP000076661"/>
    </source>
</evidence>
<dbReference type="Proteomes" id="UP000076661">
    <property type="component" value="Unassembled WGS sequence"/>
</dbReference>
<comment type="caution">
    <text evidence="1">The sequence shown here is derived from an EMBL/GenBank/DDBJ whole genome shotgun (WGS) entry which is preliminary data.</text>
</comment>
<organism evidence="1 2">
    <name type="scientific">Pseudoalteromonas luteoviolacea S4060-1</name>
    <dbReference type="NCBI Taxonomy" id="1365257"/>
    <lineage>
        <taxon>Bacteria</taxon>
        <taxon>Pseudomonadati</taxon>
        <taxon>Pseudomonadota</taxon>
        <taxon>Gammaproteobacteria</taxon>
        <taxon>Alteromonadales</taxon>
        <taxon>Pseudoalteromonadaceae</taxon>
        <taxon>Pseudoalteromonas</taxon>
    </lineage>
</organism>
<evidence type="ECO:0000313" key="1">
    <source>
        <dbReference type="EMBL" id="KZN64433.1"/>
    </source>
</evidence>
<sequence>MQKRLDYSLGLGTDSFVSNKAQVDLLNFQKKLKIQLI</sequence>
<accession>A0A167LFL8</accession>
<dbReference type="AlphaFoldDB" id="A0A167LFL8"/>
<protein>
    <submittedName>
        <fullName evidence="1">Uncharacterized protein</fullName>
    </submittedName>
</protein>